<evidence type="ECO:0000313" key="2">
    <source>
        <dbReference type="Proteomes" id="UP000192491"/>
    </source>
</evidence>
<reference evidence="1 2" key="1">
    <citation type="submission" date="2017-01" db="EMBL/GenBank/DDBJ databases">
        <title>Novel large sulfur bacteria in the metagenomes of groundwater-fed chemosynthetic microbial mats in the Lake Huron basin.</title>
        <authorList>
            <person name="Sharrar A.M."/>
            <person name="Flood B.E."/>
            <person name="Bailey J.V."/>
            <person name="Jones D.S."/>
            <person name="Biddanda B."/>
            <person name="Ruberg S.A."/>
            <person name="Marcus D.N."/>
            <person name="Dick G.J."/>
        </authorList>
    </citation>
    <scope>NUCLEOTIDE SEQUENCE [LARGE SCALE GENOMIC DNA]</scope>
    <source>
        <strain evidence="1">A8</strain>
    </source>
</reference>
<dbReference type="EMBL" id="MTEJ01000175">
    <property type="protein sequence ID" value="OQX08405.1"/>
    <property type="molecule type" value="Genomic_DNA"/>
</dbReference>
<accession>A0A1Y1QL79</accession>
<gene>
    <name evidence="1" type="ORF">BWK73_25390</name>
</gene>
<dbReference type="Proteomes" id="UP000192491">
    <property type="component" value="Unassembled WGS sequence"/>
</dbReference>
<name>A0A1Y1QL79_9GAMM</name>
<protein>
    <submittedName>
        <fullName evidence="1">Uncharacterized protein</fullName>
    </submittedName>
</protein>
<evidence type="ECO:0000313" key="1">
    <source>
        <dbReference type="EMBL" id="OQX08405.1"/>
    </source>
</evidence>
<dbReference type="AlphaFoldDB" id="A0A1Y1QL79"/>
<comment type="caution">
    <text evidence="1">The sequence shown here is derived from an EMBL/GenBank/DDBJ whole genome shotgun (WGS) entry which is preliminary data.</text>
</comment>
<organism evidence="1 2">
    <name type="scientific">Thiothrix lacustris</name>
    <dbReference type="NCBI Taxonomy" id="525917"/>
    <lineage>
        <taxon>Bacteria</taxon>
        <taxon>Pseudomonadati</taxon>
        <taxon>Pseudomonadota</taxon>
        <taxon>Gammaproteobacteria</taxon>
        <taxon>Thiotrichales</taxon>
        <taxon>Thiotrichaceae</taxon>
        <taxon>Thiothrix</taxon>
    </lineage>
</organism>
<sequence length="106" mass="11953">MLPEVLKRIKADIAILRKVSKNNFPHRGTALDVIQQVLDKMGDINTPMAAALWTEDDFRALIYSPFMPVDHRGVAHLLMENHNKDVGITRDVVYLQLKAVGAVRYG</sequence>
<proteinExistence type="predicted"/>